<organism evidence="4 5">
    <name type="scientific">Ralstonia solanacearum (strain Po82)</name>
    <dbReference type="NCBI Taxonomy" id="1031711"/>
    <lineage>
        <taxon>Bacteria</taxon>
        <taxon>Pseudomonadati</taxon>
        <taxon>Pseudomonadota</taxon>
        <taxon>Betaproteobacteria</taxon>
        <taxon>Burkholderiales</taxon>
        <taxon>Burkholderiaceae</taxon>
        <taxon>Ralstonia</taxon>
        <taxon>Ralstonia solanacearum species complex</taxon>
    </lineage>
</organism>
<feature type="compositionally biased region" description="Basic and acidic residues" evidence="1">
    <location>
        <begin position="17"/>
        <end position="30"/>
    </location>
</feature>
<dbReference type="KEGG" id="rsn:RSPO_c00426"/>
<dbReference type="EMBL" id="CP002819">
    <property type="protein sequence ID" value="AEG67730.1"/>
    <property type="molecule type" value="Genomic_DNA"/>
</dbReference>
<feature type="compositionally biased region" description="Basic residues" evidence="1">
    <location>
        <begin position="194"/>
        <end position="203"/>
    </location>
</feature>
<feature type="region of interest" description="Disordered" evidence="1">
    <location>
        <begin position="132"/>
        <end position="250"/>
    </location>
</feature>
<dbReference type="InterPro" id="IPR036249">
    <property type="entry name" value="Thioredoxin-like_sf"/>
</dbReference>
<dbReference type="Gene3D" id="1.20.1050.10">
    <property type="match status" value="1"/>
</dbReference>
<dbReference type="Pfam" id="PF14497">
    <property type="entry name" value="GST_C_3"/>
    <property type="match status" value="1"/>
</dbReference>
<feature type="domain" description="GST N-terminal" evidence="2">
    <location>
        <begin position="330"/>
        <end position="413"/>
    </location>
</feature>
<dbReference type="InterPro" id="IPR010987">
    <property type="entry name" value="Glutathione-S-Trfase_C-like"/>
</dbReference>
<proteinExistence type="predicted"/>
<dbReference type="InterPro" id="IPR050213">
    <property type="entry name" value="GST_superfamily"/>
</dbReference>
<dbReference type="GO" id="GO:0006749">
    <property type="term" value="P:glutathione metabolic process"/>
    <property type="evidence" value="ECO:0007669"/>
    <property type="project" value="TreeGrafter"/>
</dbReference>
<dbReference type="PANTHER" id="PTHR11571">
    <property type="entry name" value="GLUTATHIONE S-TRANSFERASE"/>
    <property type="match status" value="1"/>
</dbReference>
<evidence type="ECO:0000313" key="4">
    <source>
        <dbReference type="EMBL" id="AEG67730.1"/>
    </source>
</evidence>
<feature type="region of interest" description="Disordered" evidence="1">
    <location>
        <begin position="1"/>
        <end position="115"/>
    </location>
</feature>
<dbReference type="InterPro" id="IPR004045">
    <property type="entry name" value="Glutathione_S-Trfase_N"/>
</dbReference>
<evidence type="ECO:0000259" key="3">
    <source>
        <dbReference type="PROSITE" id="PS50405"/>
    </source>
</evidence>
<name>F6G735_RALS8</name>
<dbReference type="InterPro" id="IPR036282">
    <property type="entry name" value="Glutathione-S-Trfase_C_sf"/>
</dbReference>
<feature type="domain" description="GST C-terminal" evidence="3">
    <location>
        <begin position="419"/>
        <end position="563"/>
    </location>
</feature>
<feature type="compositionally biased region" description="Low complexity" evidence="1">
    <location>
        <begin position="73"/>
        <end position="107"/>
    </location>
</feature>
<feature type="compositionally biased region" description="Basic and acidic residues" evidence="1">
    <location>
        <begin position="44"/>
        <end position="59"/>
    </location>
</feature>
<dbReference type="eggNOG" id="COG0625">
    <property type="taxonomic scope" value="Bacteria"/>
</dbReference>
<dbReference type="InterPro" id="IPR004046">
    <property type="entry name" value="GST_C"/>
</dbReference>
<dbReference type="Gene3D" id="3.40.30.10">
    <property type="entry name" value="Glutaredoxin"/>
    <property type="match status" value="1"/>
</dbReference>
<dbReference type="SUPFAM" id="SSF52833">
    <property type="entry name" value="Thioredoxin-like"/>
    <property type="match status" value="1"/>
</dbReference>
<sequence length="567" mass="63381">MAQRIRRAQQPVAGVVVDRDEAAHQQEGHGEQGTQAGLAQVLGERIDEIGERHAPARHEPARRRQQPGKGQRRQQAQRPCEAHGEAPAGVVGHHAGQHAPGHAAEGGTAHVQTHRHAQALRMHLFGQIGHRHCRHTAQHDAEHRARGQQPLPAGQHGRRQRQHRGQHQRNAHQCLAVDRLRQQPGEQDGEGQQHRRGRQHQARLRGGQAEVVPQQRHQRLHAIQQREGRKAGGKQRQVGPAIPRRAAHQPARRIGGLHRGVGGGNGCGGRAGGSVHGWRFREDRLLSFAAARSAARRAMRHCARCPAIRSSRHGRPIDLTDLTTSSAHAMQTTLYYWPEIQGRGEFVRLALEQAGVPYVDLGREDATAIERFLVDAGIATPPFAPPFLVADKLVIPQTANILLYLGQHYGLAPQDEAGGLWTHGLQLTLADFVVEIHDTHHPIAACEYYEDQQDEARRRTADFLANRAPKFLWYFERVLARNPAGPTWAVRDALTYVDLSLFQIVAGLRYAFPRHMQRWEARLPHLMALHARVAALPRIAAYLQSPRRIPFNTMGIFRHYPELDALT</sequence>
<dbReference type="PROSITE" id="PS50405">
    <property type="entry name" value="GST_CTER"/>
    <property type="match status" value="1"/>
</dbReference>
<dbReference type="PATRIC" id="fig|1031711.3.peg.411"/>
<dbReference type="SUPFAM" id="SSF47616">
    <property type="entry name" value="GST C-terminal domain-like"/>
    <property type="match status" value="1"/>
</dbReference>
<accession>F6G735</accession>
<keyword evidence="4" id="KW-0808">Transferase</keyword>
<dbReference type="AlphaFoldDB" id="F6G735"/>
<dbReference type="CDD" id="cd03192">
    <property type="entry name" value="GST_C_Sigma_like"/>
    <property type="match status" value="1"/>
</dbReference>
<dbReference type="PANTHER" id="PTHR11571:SF263">
    <property type="entry name" value="GLUTATHIONE S-TRANSFERASE"/>
    <property type="match status" value="1"/>
</dbReference>
<dbReference type="GO" id="GO:0004364">
    <property type="term" value="F:glutathione transferase activity"/>
    <property type="evidence" value="ECO:0007669"/>
    <property type="project" value="TreeGrafter"/>
</dbReference>
<dbReference type="PROSITE" id="PS50404">
    <property type="entry name" value="GST_NTER"/>
    <property type="match status" value="1"/>
</dbReference>
<evidence type="ECO:0000256" key="1">
    <source>
        <dbReference type="SAM" id="MobiDB-lite"/>
    </source>
</evidence>
<evidence type="ECO:0000313" key="5">
    <source>
        <dbReference type="Proteomes" id="UP000007953"/>
    </source>
</evidence>
<evidence type="ECO:0000259" key="2">
    <source>
        <dbReference type="PROSITE" id="PS50404"/>
    </source>
</evidence>
<gene>
    <name evidence="4" type="ordered locus">RSPO_c00426</name>
</gene>
<reference evidence="4 5" key="1">
    <citation type="journal article" date="2011" name="J. Bacteriol.">
        <title>Complete genome sequence of the plant pathogen Ralstonia solanacearum strain Po82.</title>
        <authorList>
            <person name="Xu J."/>
            <person name="Zheng H.J."/>
            <person name="Liu L."/>
            <person name="Pan Z.C."/>
            <person name="Prior P."/>
            <person name="Tang B."/>
            <person name="Xu J.S."/>
            <person name="Zhang H."/>
            <person name="Tian Q."/>
            <person name="Zhang L.Q."/>
            <person name="Feng J."/>
        </authorList>
    </citation>
    <scope>NUCLEOTIDE SEQUENCE [LARGE SCALE GENOMIC DNA]</scope>
    <source>
        <strain evidence="4 5">Po82</strain>
    </source>
</reference>
<feature type="compositionally biased region" description="Basic residues" evidence="1">
    <location>
        <begin position="60"/>
        <end position="72"/>
    </location>
</feature>
<dbReference type="Proteomes" id="UP000007953">
    <property type="component" value="Chromosome"/>
</dbReference>
<dbReference type="HOGENOM" id="CLU_480495_0_0_4"/>
<feature type="compositionally biased region" description="Basic residues" evidence="1">
    <location>
        <begin position="156"/>
        <end position="170"/>
    </location>
</feature>
<dbReference type="CDD" id="cd03039">
    <property type="entry name" value="GST_N_Sigma_like"/>
    <property type="match status" value="1"/>
</dbReference>
<protein>
    <submittedName>
        <fullName evidence="4">Glutathione s-transferase protein</fullName>
    </submittedName>
</protein>